<keyword evidence="3" id="KW-1185">Reference proteome</keyword>
<evidence type="ECO:0000259" key="1">
    <source>
        <dbReference type="Pfam" id="PF19313"/>
    </source>
</evidence>
<name>A0A1S1Z2W1_FLAPC</name>
<evidence type="ECO:0000313" key="3">
    <source>
        <dbReference type="Proteomes" id="UP000179797"/>
    </source>
</evidence>
<organism evidence="2 3">
    <name type="scientific">Flammeovirga pacifica</name>
    <dbReference type="NCBI Taxonomy" id="915059"/>
    <lineage>
        <taxon>Bacteria</taxon>
        <taxon>Pseudomonadati</taxon>
        <taxon>Bacteroidota</taxon>
        <taxon>Cytophagia</taxon>
        <taxon>Cytophagales</taxon>
        <taxon>Flammeovirgaceae</taxon>
        <taxon>Flammeovirga</taxon>
    </lineage>
</organism>
<dbReference type="RefSeq" id="WP_052432225.1">
    <property type="nucleotide sequence ID" value="NZ_JRYR02000001.1"/>
</dbReference>
<dbReference type="Gene3D" id="2.60.40.1190">
    <property type="match status" value="1"/>
</dbReference>
<comment type="caution">
    <text evidence="2">The sequence shown here is derived from an EMBL/GenBank/DDBJ whole genome shotgun (WGS) entry which is preliminary data.</text>
</comment>
<dbReference type="Pfam" id="PF19313">
    <property type="entry name" value="DUF5916"/>
    <property type="match status" value="1"/>
</dbReference>
<dbReference type="AlphaFoldDB" id="A0A1S1Z2W1"/>
<dbReference type="CDD" id="cd09618">
    <property type="entry name" value="CBM9_like_2"/>
    <property type="match status" value="1"/>
</dbReference>
<evidence type="ECO:0000313" key="2">
    <source>
        <dbReference type="EMBL" id="OHX67610.1"/>
    </source>
</evidence>
<dbReference type="SUPFAM" id="SSF49344">
    <property type="entry name" value="CBD9-like"/>
    <property type="match status" value="1"/>
</dbReference>
<protein>
    <recommendedName>
        <fullName evidence="1">DUF5916 domain-containing protein</fullName>
    </recommendedName>
</protein>
<dbReference type="EMBL" id="JRYR02000001">
    <property type="protein sequence ID" value="OHX67610.1"/>
    <property type="molecule type" value="Genomic_DNA"/>
</dbReference>
<gene>
    <name evidence="2" type="ORF">NH26_15255</name>
</gene>
<dbReference type="OrthoDB" id="9786766at2"/>
<sequence>MNLHAWPTHHAPKIDGVLDDEVWKDPLNMTNLTASLNGHFLNNEEAQKYFFEGNFTQNWPNNNQKSNQKTRVQVAFDDYAIYIMAQMYDTAPDSIRTNLGGRDSGAGAADAFFVSFDTYNKQQDCFEFVVSASGVQSDRIRGTSGWDGNWNEVWSSAVQKNENGWACEIAIPYRALRMPNAKEQVWGVNFGRVIQRYNETSYWNNVDAEKQGYVNQFGSLRGLYDIKPPLRLTLSPYVSNVVVGKQGSSKVANTFSGGADLKLGLGQSFTLDVSLVPDFSQVQADNEVLNLSAYEVRFGEFRNFFTQGTTIFNRWNQFYSRRIGQNHNTPSDDLLQANEEYKYRPTDAPLVNSVKLTGRTEKGLGVGILNSVTNSTFGIIEDTLSGTTRTVDADPVTNFNIIAIDQNLPNNSTIGVINTNVYRGEGYKNSNVTTAHTDLYDRNNKFRFRAMGALSQEFFSAQKDDEGNITENANTVLGHRFDVGHGKVSGNWRYWVSTNVESDTYNPNDMGYNGSNNSMNFRANTQWNQFKARGIYQRFWGRVGYDQDHLYNPRVFTSRRVWADGDMLFKNFWSVYANASVTPGLSYDYFDPREEGYRFKRLPSQDAGVTISSNGSKKYSISVRASVWQRPDFNQLDNYYRYGQTLRVNDKLDLNHQISWNTHENEKGYTTTLKDENDDVESVIYGNRDVQTLENNFWTSYIFNPKMFLTFRLRHYWRRVNYDQFYNLSKEGDLFPTDYNDINEDGEKEHDANYNNFNVELTYSWEFLPGSFFTAMWRNQLGHNTHNSHYNFRENIDELWKEPQVNTVSVRLMYFLDYQQVKKGLKRM</sequence>
<dbReference type="Proteomes" id="UP000179797">
    <property type="component" value="Unassembled WGS sequence"/>
</dbReference>
<dbReference type="InterPro" id="IPR045670">
    <property type="entry name" value="DUF5916"/>
</dbReference>
<accession>A0A1S1Z2W1</accession>
<proteinExistence type="predicted"/>
<reference evidence="2 3" key="1">
    <citation type="journal article" date="2012" name="Int. J. Syst. Evol. Microbiol.">
        <title>Flammeovirga pacifica sp. nov., isolated from deep-sea sediment.</title>
        <authorList>
            <person name="Xu H."/>
            <person name="Fu Y."/>
            <person name="Yang N."/>
            <person name="Ding Z."/>
            <person name="Lai Q."/>
            <person name="Zeng R."/>
        </authorList>
    </citation>
    <scope>NUCLEOTIDE SEQUENCE [LARGE SCALE GENOMIC DNA]</scope>
    <source>
        <strain evidence="3">DSM 24597 / LMG 26175 / WPAGA1</strain>
    </source>
</reference>
<feature type="domain" description="DUF5916" evidence="1">
    <location>
        <begin position="228"/>
        <end position="823"/>
    </location>
</feature>
<dbReference type="STRING" id="915059.NH26_15255"/>